<dbReference type="SMART" id="SM00382">
    <property type="entry name" value="AAA"/>
    <property type="match status" value="2"/>
</dbReference>
<comment type="caution">
    <text evidence="13">The sequence shown here is derived from an EMBL/GenBank/DDBJ whole genome shotgun (WGS) entry which is preliminary data.</text>
</comment>
<evidence type="ECO:0000256" key="7">
    <source>
        <dbReference type="ARBA" id="ARBA00022989"/>
    </source>
</evidence>
<comment type="similarity">
    <text evidence="2">Belongs to the ABC transporter superfamily. ABCG family. PDR (TC 3.A.1.205) subfamily.</text>
</comment>
<evidence type="ECO:0000313" key="14">
    <source>
        <dbReference type="Proteomes" id="UP001209540"/>
    </source>
</evidence>
<feature type="transmembrane region" description="Helical" evidence="10">
    <location>
        <begin position="671"/>
        <end position="688"/>
    </location>
</feature>
<dbReference type="Pfam" id="PF00005">
    <property type="entry name" value="ABC_tran"/>
    <property type="match status" value="2"/>
</dbReference>
<dbReference type="PROSITE" id="PS00211">
    <property type="entry name" value="ABC_TRANSPORTER_1"/>
    <property type="match status" value="1"/>
</dbReference>
<evidence type="ECO:0000256" key="4">
    <source>
        <dbReference type="ARBA" id="ARBA00022692"/>
    </source>
</evidence>
<feature type="transmembrane region" description="Helical" evidence="10">
    <location>
        <begin position="1161"/>
        <end position="1180"/>
    </location>
</feature>
<evidence type="ECO:0000313" key="12">
    <source>
        <dbReference type="EMBL" id="KAI9265133.1"/>
    </source>
</evidence>
<protein>
    <submittedName>
        <fullName evidence="13">ABC-2 type transporter-domain-containing protein</fullName>
    </submittedName>
</protein>
<organism evidence="13 14">
    <name type="scientific">Phascolomyces articulosus</name>
    <dbReference type="NCBI Taxonomy" id="60185"/>
    <lineage>
        <taxon>Eukaryota</taxon>
        <taxon>Fungi</taxon>
        <taxon>Fungi incertae sedis</taxon>
        <taxon>Mucoromycota</taxon>
        <taxon>Mucoromycotina</taxon>
        <taxon>Mucoromycetes</taxon>
        <taxon>Mucorales</taxon>
        <taxon>Lichtheimiaceae</taxon>
        <taxon>Phascolomyces</taxon>
    </lineage>
</organism>
<keyword evidence="6" id="KW-0067">ATP-binding</keyword>
<dbReference type="Pfam" id="PF19055">
    <property type="entry name" value="ABC2_membrane_7"/>
    <property type="match status" value="1"/>
</dbReference>
<feature type="domain" description="ABC transporter" evidence="11">
    <location>
        <begin position="145"/>
        <end position="394"/>
    </location>
</feature>
<dbReference type="CDD" id="cd03232">
    <property type="entry name" value="ABCG_PDR_domain2"/>
    <property type="match status" value="1"/>
</dbReference>
<gene>
    <name evidence="12" type="ORF">BDA99DRAFT_559207</name>
    <name evidence="13" type="ORF">BDA99DRAFT_604408</name>
</gene>
<reference evidence="13" key="2">
    <citation type="submission" date="2023-02" db="EMBL/GenBank/DDBJ databases">
        <authorList>
            <consortium name="DOE Joint Genome Institute"/>
            <person name="Mondo S.J."/>
            <person name="Chang Y."/>
            <person name="Wang Y."/>
            <person name="Ahrendt S."/>
            <person name="Andreopoulos W."/>
            <person name="Barry K."/>
            <person name="Beard J."/>
            <person name="Benny G.L."/>
            <person name="Blankenship S."/>
            <person name="Bonito G."/>
            <person name="Cuomo C."/>
            <person name="Desiro A."/>
            <person name="Gervers K.A."/>
            <person name="Hundley H."/>
            <person name="Kuo A."/>
            <person name="LaButti K."/>
            <person name="Lang B.F."/>
            <person name="Lipzen A."/>
            <person name="O'Donnell K."/>
            <person name="Pangilinan J."/>
            <person name="Reynolds N."/>
            <person name="Sandor L."/>
            <person name="Smith M.W."/>
            <person name="Tsang A."/>
            <person name="Grigoriev I.V."/>
            <person name="Stajich J.E."/>
            <person name="Spatafora J.W."/>
        </authorList>
    </citation>
    <scope>NUCLEOTIDE SEQUENCE</scope>
    <source>
        <strain evidence="13">RSA 2281</strain>
    </source>
</reference>
<keyword evidence="14" id="KW-1185">Reference proteome</keyword>
<dbReference type="SUPFAM" id="SSF52540">
    <property type="entry name" value="P-loop containing nucleoside triphosphate hydrolases"/>
    <property type="match status" value="2"/>
</dbReference>
<feature type="transmembrane region" description="Helical" evidence="10">
    <location>
        <begin position="1272"/>
        <end position="1294"/>
    </location>
</feature>
<comment type="subcellular location">
    <subcellularLocation>
        <location evidence="1">Membrane</location>
        <topology evidence="1">Multi-pass membrane protein</topology>
    </subcellularLocation>
</comment>
<dbReference type="PANTHER" id="PTHR19241">
    <property type="entry name" value="ATP-BINDING CASSETTE TRANSPORTER"/>
    <property type="match status" value="1"/>
</dbReference>
<feature type="compositionally biased region" description="Low complexity" evidence="9">
    <location>
        <begin position="1"/>
        <end position="14"/>
    </location>
</feature>
<dbReference type="InterPro" id="IPR027417">
    <property type="entry name" value="P-loop_NTPase"/>
</dbReference>
<dbReference type="PROSITE" id="PS50893">
    <property type="entry name" value="ABC_TRANSPORTER_2"/>
    <property type="match status" value="2"/>
</dbReference>
<keyword evidence="5" id="KW-0547">Nucleotide-binding</keyword>
<dbReference type="InterPro" id="IPR034001">
    <property type="entry name" value="ABCG_PDR_1"/>
</dbReference>
<evidence type="ECO:0000256" key="10">
    <source>
        <dbReference type="SAM" id="Phobius"/>
    </source>
</evidence>
<feature type="transmembrane region" description="Helical" evidence="10">
    <location>
        <begin position="1427"/>
        <end position="1447"/>
    </location>
</feature>
<evidence type="ECO:0000256" key="2">
    <source>
        <dbReference type="ARBA" id="ARBA00006012"/>
    </source>
</evidence>
<dbReference type="Pfam" id="PF14510">
    <property type="entry name" value="ABC_trans_N"/>
    <property type="match status" value="1"/>
</dbReference>
<dbReference type="EMBL" id="JAIXMP010000011">
    <property type="protein sequence ID" value="KAI9265133.1"/>
    <property type="molecule type" value="Genomic_DNA"/>
</dbReference>
<feature type="transmembrane region" description="Helical" evidence="10">
    <location>
        <begin position="504"/>
        <end position="523"/>
    </location>
</feature>
<sequence length="1453" mass="163978">MVNAQQQHNNNNSNDSLDRPPSDVTVTHNNQYGSGEAYGEINANTVDVEAAIEEYHEMKRELSRISRHSNVNQDLEKAGEEGRVAEEEFDLDQFLQGLSYEDKEAGKKPKHLGLVWKDLEVEGIGADAHTIPTVITGLLSLVQPWKLFNFGFSQLASKKILHPLSGFVKEGEMLLVLGRPGAGTTTLLKVLANMRGGYTNIKGDVSYGGIDPETFAKHYRGQVIYNEEEDQHYPTLTTKETLQFALRTKTPGNRLPDETKKVFVNKLIYMLGNMLGLSKKMDTLVGDASVRGLSGGERKRLSIAEAMTTQSSINLWDGSTRGLDAVTALDYVRSLRIMTDVLHKTTVSTLYQASNSMFALYDKILLLDSGYMIYFGPVEQAKSYFENLGYYASPRKSIPDFLTGISNPLEREVKEGYTVPESAAELHQRYLESDVYKKMMYELDEYQDQVQNEKPADLFKAAVFDEHQKRAPKKDPYTVSFYQQVKALAIRNFQLLARSHSSLLSRYGTVLIIAFMLGSCFYKMPLTANGAVSRAGAICFTVIINGFISHSDLVNIMVGRPILEKHKHYAMYRPSAYYISQIIMDFPLAIAQVLLWEIITYFLMGLNLDAGRFFTHFLTLVTMSVSMSGFFRFFGLLTNNFMIANLVACVMFIYAFLYMGYYMYYSVMHPWFFWIHWIYPLAYAYKALLITEMQGQVYTCDGPGSSIPYGPGYDDWAHKICSMNGGTAGESFVLGDDYLRDLLGIEPNWLWSVNIVMLIVWFLFFTGINMLLIEKYQLGSGGSLTKLYLPGKAPKPRTPEEEKERLERQLQITEKMDQVSTGTTFSWQHINYTVPVKGGSFQILNDVSGIVKPGHLTALMGSSGAGKTTLLDVLARRKTIGKVEGRTYLNSEMLLDDFERITGYVEQMDVHQPADTVREAMQFSAYLRQDASVPKSEKDAYVEQIIQLLEMEDIADAQVGDLASGCGISVEERKRLTIAMELVAKPKLIFLDEPTSGLDAQSSYNIVRFLRKLADAGWPVVCTIHQPSAILFEYFDHLHLLVRGGRTAYYGKIGQGSKIMIEYFETNGGPRYAPDSNPAEYILDVVASGNSNGNASAKNWADVWANSPNAKALDEELEAIHNNVNMNPTRKSLTYATPFLTQLYFVFKRMSLVYWRSSGYNLGRFLTIASISLFIGFTFWKLSLSFIDIQNRILLLFGSMPLAYMMITMGQPKFMGERVFFRREYASRFYGWVPYAMSAIIVEIPYILFLCFLFMIGIYYTVGLADTSEAAGYYYLMTVLFVVWAVTMGFILGGLTENPYIAAVLTPLAFSSVVTFAGVLQTQFALPRFWSAWMYWLVPFHYVIEGLVVNELENLPVIPSAKDLFKFTPPAGLTCGEYLKEYFASGATGFLIDPNSTTECSYSLYSSGKELYTTFYGWDAAHKWQNIGIVCIYCVFNVLVCAGLIYWRRKARR</sequence>
<dbReference type="GO" id="GO:0016020">
    <property type="term" value="C:membrane"/>
    <property type="evidence" value="ECO:0007669"/>
    <property type="project" value="UniProtKB-SubCell"/>
</dbReference>
<dbReference type="Pfam" id="PF01061">
    <property type="entry name" value="ABC2_membrane"/>
    <property type="match status" value="2"/>
</dbReference>
<dbReference type="InterPro" id="IPR029481">
    <property type="entry name" value="ABC_trans_N"/>
</dbReference>
<feature type="transmembrane region" description="Helical" evidence="10">
    <location>
        <begin position="616"/>
        <end position="635"/>
    </location>
</feature>
<feature type="domain" description="ABC transporter" evidence="11">
    <location>
        <begin position="825"/>
        <end position="1068"/>
    </location>
</feature>
<name>A0AAD5PEW9_9FUNG</name>
<dbReference type="InterPro" id="IPR034003">
    <property type="entry name" value="ABCG_PDR_2"/>
</dbReference>
<evidence type="ECO:0000256" key="3">
    <source>
        <dbReference type="ARBA" id="ARBA00022448"/>
    </source>
</evidence>
<keyword evidence="3" id="KW-0813">Transport</keyword>
<feature type="region of interest" description="Disordered" evidence="9">
    <location>
        <begin position="1"/>
        <end position="38"/>
    </location>
</feature>
<keyword evidence="7 10" id="KW-1133">Transmembrane helix</keyword>
<feature type="transmembrane region" description="Helical" evidence="10">
    <location>
        <begin position="641"/>
        <end position="664"/>
    </location>
</feature>
<dbReference type="GO" id="GO:0005524">
    <property type="term" value="F:ATP binding"/>
    <property type="evidence" value="ECO:0007669"/>
    <property type="project" value="UniProtKB-KW"/>
</dbReference>
<dbReference type="GO" id="GO:0140359">
    <property type="term" value="F:ABC-type transporter activity"/>
    <property type="evidence" value="ECO:0007669"/>
    <property type="project" value="InterPro"/>
</dbReference>
<evidence type="ECO:0000256" key="1">
    <source>
        <dbReference type="ARBA" id="ARBA00004141"/>
    </source>
</evidence>
<dbReference type="InterPro" id="IPR003593">
    <property type="entry name" value="AAA+_ATPase"/>
</dbReference>
<dbReference type="Proteomes" id="UP001209540">
    <property type="component" value="Unassembled WGS sequence"/>
</dbReference>
<dbReference type="FunFam" id="3.40.50.300:FF:000054">
    <property type="entry name" value="ABC multidrug transporter atrF"/>
    <property type="match status" value="1"/>
</dbReference>
<feature type="compositionally biased region" description="Polar residues" evidence="9">
    <location>
        <begin position="24"/>
        <end position="33"/>
    </location>
</feature>
<dbReference type="GO" id="GO:0016887">
    <property type="term" value="F:ATP hydrolysis activity"/>
    <property type="evidence" value="ECO:0007669"/>
    <property type="project" value="InterPro"/>
</dbReference>
<feature type="transmembrane region" description="Helical" evidence="10">
    <location>
        <begin position="1192"/>
        <end position="1212"/>
    </location>
</feature>
<keyword evidence="4 10" id="KW-0812">Transmembrane</keyword>
<proteinExistence type="inferred from homology"/>
<dbReference type="InterPro" id="IPR003439">
    <property type="entry name" value="ABC_transporter-like_ATP-bd"/>
</dbReference>
<evidence type="ECO:0000313" key="13">
    <source>
        <dbReference type="EMBL" id="KAI9265135.1"/>
    </source>
</evidence>
<reference evidence="13" key="1">
    <citation type="journal article" date="2022" name="IScience">
        <title>Evolution of zygomycete secretomes and the origins of terrestrial fungal ecologies.</title>
        <authorList>
            <person name="Chang Y."/>
            <person name="Wang Y."/>
            <person name="Mondo S."/>
            <person name="Ahrendt S."/>
            <person name="Andreopoulos W."/>
            <person name="Barry K."/>
            <person name="Beard J."/>
            <person name="Benny G.L."/>
            <person name="Blankenship S."/>
            <person name="Bonito G."/>
            <person name="Cuomo C."/>
            <person name="Desiro A."/>
            <person name="Gervers K.A."/>
            <person name="Hundley H."/>
            <person name="Kuo A."/>
            <person name="LaButti K."/>
            <person name="Lang B.F."/>
            <person name="Lipzen A."/>
            <person name="O'Donnell K."/>
            <person name="Pangilinan J."/>
            <person name="Reynolds N."/>
            <person name="Sandor L."/>
            <person name="Smith M.E."/>
            <person name="Tsang A."/>
            <person name="Grigoriev I.V."/>
            <person name="Stajich J.E."/>
            <person name="Spatafora J.W."/>
        </authorList>
    </citation>
    <scope>NUCLEOTIDE SEQUENCE</scope>
    <source>
        <strain evidence="13">RSA 2281</strain>
    </source>
</reference>
<keyword evidence="8 10" id="KW-0472">Membrane</keyword>
<feature type="transmembrane region" description="Helical" evidence="10">
    <location>
        <begin position="1232"/>
        <end position="1260"/>
    </location>
</feature>
<feature type="transmembrane region" description="Helical" evidence="10">
    <location>
        <begin position="1332"/>
        <end position="1349"/>
    </location>
</feature>
<dbReference type="InterPro" id="IPR013525">
    <property type="entry name" value="ABC2_TM"/>
</dbReference>
<evidence type="ECO:0000256" key="6">
    <source>
        <dbReference type="ARBA" id="ARBA00022840"/>
    </source>
</evidence>
<feature type="transmembrane region" description="Helical" evidence="10">
    <location>
        <begin position="578"/>
        <end position="604"/>
    </location>
</feature>
<feature type="transmembrane region" description="Helical" evidence="10">
    <location>
        <begin position="1300"/>
        <end position="1320"/>
    </location>
</feature>
<accession>A0AAD5PEW9</accession>
<dbReference type="Pfam" id="PF06422">
    <property type="entry name" value="PDR_CDR"/>
    <property type="match status" value="1"/>
</dbReference>
<dbReference type="CDD" id="cd03233">
    <property type="entry name" value="ABCG_PDR_domain1"/>
    <property type="match status" value="1"/>
</dbReference>
<dbReference type="InterPro" id="IPR010929">
    <property type="entry name" value="PDR_CDR_ABC"/>
</dbReference>
<dbReference type="InterPro" id="IPR017871">
    <property type="entry name" value="ABC_transporter-like_CS"/>
</dbReference>
<feature type="transmembrane region" description="Helical" evidence="10">
    <location>
        <begin position="749"/>
        <end position="773"/>
    </location>
</feature>
<evidence type="ECO:0000256" key="8">
    <source>
        <dbReference type="ARBA" id="ARBA00023136"/>
    </source>
</evidence>
<evidence type="ECO:0000256" key="9">
    <source>
        <dbReference type="SAM" id="MobiDB-lite"/>
    </source>
</evidence>
<evidence type="ECO:0000256" key="5">
    <source>
        <dbReference type="ARBA" id="ARBA00022741"/>
    </source>
</evidence>
<dbReference type="InterPro" id="IPR043926">
    <property type="entry name" value="ABCG_dom"/>
</dbReference>
<dbReference type="EMBL" id="JAIXMP010000011">
    <property type="protein sequence ID" value="KAI9265135.1"/>
    <property type="molecule type" value="Genomic_DNA"/>
</dbReference>
<dbReference type="Gene3D" id="3.40.50.300">
    <property type="entry name" value="P-loop containing nucleotide triphosphate hydrolases"/>
    <property type="match status" value="2"/>
</dbReference>
<evidence type="ECO:0000259" key="11">
    <source>
        <dbReference type="PROSITE" id="PS50893"/>
    </source>
</evidence>